<reference evidence="2 3" key="1">
    <citation type="submission" date="2018-11" db="EMBL/GenBank/DDBJ databases">
        <title>Sequencing the genomes of 1000 actinobacteria strains.</title>
        <authorList>
            <person name="Klenk H.-P."/>
        </authorList>
    </citation>
    <scope>NUCLEOTIDE SEQUENCE [LARGE SCALE GENOMIC DNA]</scope>
    <source>
        <strain evidence="2 3">DSM 44254</strain>
    </source>
</reference>
<dbReference type="Proteomes" id="UP000272400">
    <property type="component" value="Unassembled WGS sequence"/>
</dbReference>
<evidence type="ECO:0000313" key="2">
    <source>
        <dbReference type="EMBL" id="ROO90730.1"/>
    </source>
</evidence>
<feature type="signal peptide" evidence="1">
    <location>
        <begin position="1"/>
        <end position="27"/>
    </location>
</feature>
<dbReference type="RefSeq" id="WP_123669646.1">
    <property type="nucleotide sequence ID" value="NZ_RJKE01000001.1"/>
</dbReference>
<keyword evidence="1" id="KW-0732">Signal</keyword>
<gene>
    <name evidence="2" type="ORF">EDD29_8468</name>
</gene>
<dbReference type="EMBL" id="RJKE01000001">
    <property type="protein sequence ID" value="ROO90730.1"/>
    <property type="molecule type" value="Genomic_DNA"/>
</dbReference>
<accession>A0A3N1DB38</accession>
<dbReference type="OrthoDB" id="3447380at2"/>
<organism evidence="2 3">
    <name type="scientific">Actinocorallia herbida</name>
    <dbReference type="NCBI Taxonomy" id="58109"/>
    <lineage>
        <taxon>Bacteria</taxon>
        <taxon>Bacillati</taxon>
        <taxon>Actinomycetota</taxon>
        <taxon>Actinomycetes</taxon>
        <taxon>Streptosporangiales</taxon>
        <taxon>Thermomonosporaceae</taxon>
        <taxon>Actinocorallia</taxon>
    </lineage>
</organism>
<sequence>MRYTFPALTVLALTGSLVAGPAVPASAAAITLESSQPTVVVGERGRGVWTTFTARGAGASVRAMDLELTGPDGSRTLIDLVRRDGSDRWTGSFSFNRFDAPGKWGGALFVRDEAGGEKKAARLMFHVKRRTTLSAVAPSGRGGGVNGALRRLGETGGFAPYAGQKVRLYKWTGGAWKLVETTVTGGKGKYAFAKRSGRLQVRYAGTAVNAASVKTAP</sequence>
<name>A0A3N1DB38_9ACTN</name>
<comment type="caution">
    <text evidence="2">The sequence shown here is derived from an EMBL/GenBank/DDBJ whole genome shotgun (WGS) entry which is preliminary data.</text>
</comment>
<protein>
    <recommendedName>
        <fullName evidence="4">Calcium-binding protein</fullName>
    </recommendedName>
</protein>
<evidence type="ECO:0000256" key="1">
    <source>
        <dbReference type="SAM" id="SignalP"/>
    </source>
</evidence>
<evidence type="ECO:0000313" key="3">
    <source>
        <dbReference type="Proteomes" id="UP000272400"/>
    </source>
</evidence>
<evidence type="ECO:0008006" key="4">
    <source>
        <dbReference type="Google" id="ProtNLM"/>
    </source>
</evidence>
<feature type="chain" id="PRO_5017992030" description="Calcium-binding protein" evidence="1">
    <location>
        <begin position="28"/>
        <end position="217"/>
    </location>
</feature>
<keyword evidence="3" id="KW-1185">Reference proteome</keyword>
<dbReference type="AlphaFoldDB" id="A0A3N1DB38"/>
<proteinExistence type="predicted"/>